<accession>A0A7S1I183</accession>
<dbReference type="AlphaFoldDB" id="A0A7S1I183"/>
<sequence length="206" mass="23951">MSSCSLWLARAAAAPREVVQCWMRVRQRVTAIHKEQEDKRLADMKPVPACAQTKNIPVDLPTIEETAKLLIWLTAVGKKQTMQEEHDRVTAWTRWVNKAWTSKPKELYSWLKKDAQSAVVMPECEDQTMTSNIEEMDDPIHLHWDPIMRKCAYQSEPSIERFMEECAQHIQHHDMQRKARAHPMITTKRDMTLMTAKGVKLGNESR</sequence>
<dbReference type="EMBL" id="HBGA01022543">
    <property type="protein sequence ID" value="CAD8997597.1"/>
    <property type="molecule type" value="Transcribed_RNA"/>
</dbReference>
<organism evidence="1">
    <name type="scientific">Eutreptiella gymnastica</name>
    <dbReference type="NCBI Taxonomy" id="73025"/>
    <lineage>
        <taxon>Eukaryota</taxon>
        <taxon>Discoba</taxon>
        <taxon>Euglenozoa</taxon>
        <taxon>Euglenida</taxon>
        <taxon>Spirocuta</taxon>
        <taxon>Euglenophyceae</taxon>
        <taxon>Eutreptiales</taxon>
        <taxon>Eutreptiaceae</taxon>
        <taxon>Eutreptiella</taxon>
    </lineage>
</organism>
<evidence type="ECO:0000313" key="1">
    <source>
        <dbReference type="EMBL" id="CAD8997597.1"/>
    </source>
</evidence>
<gene>
    <name evidence="1" type="ORF">EGYM00392_LOCUS8663</name>
</gene>
<protein>
    <submittedName>
        <fullName evidence="1">Uncharacterized protein</fullName>
    </submittedName>
</protein>
<proteinExistence type="predicted"/>
<name>A0A7S1I183_9EUGL</name>
<reference evidence="1" key="1">
    <citation type="submission" date="2021-01" db="EMBL/GenBank/DDBJ databases">
        <authorList>
            <person name="Corre E."/>
            <person name="Pelletier E."/>
            <person name="Niang G."/>
            <person name="Scheremetjew M."/>
            <person name="Finn R."/>
            <person name="Kale V."/>
            <person name="Holt S."/>
            <person name="Cochrane G."/>
            <person name="Meng A."/>
            <person name="Brown T."/>
            <person name="Cohen L."/>
        </authorList>
    </citation>
    <scope>NUCLEOTIDE SEQUENCE</scope>
    <source>
        <strain evidence="1">NIES-381</strain>
    </source>
</reference>